<name>A0A4U1L0E4_9SPHN</name>
<proteinExistence type="predicted"/>
<dbReference type="Proteomes" id="UP000309138">
    <property type="component" value="Unassembled WGS sequence"/>
</dbReference>
<dbReference type="EMBL" id="SWKR01000002">
    <property type="protein sequence ID" value="TKD50197.1"/>
    <property type="molecule type" value="Genomic_DNA"/>
</dbReference>
<gene>
    <name evidence="1" type="ORF">FBR43_05085</name>
</gene>
<dbReference type="AlphaFoldDB" id="A0A4U1L0E4"/>
<comment type="caution">
    <text evidence="1">The sequence shown here is derived from an EMBL/GenBank/DDBJ whole genome shotgun (WGS) entry which is preliminary data.</text>
</comment>
<sequence length="79" mass="8636">MSKPMPPSELASAAGISVPYASQLLSPNPERQRTPSRPLAIHIFRATGWRHPSIASLTDEQIAMLEQIEPYEPAAERAA</sequence>
<evidence type="ECO:0000313" key="1">
    <source>
        <dbReference type="EMBL" id="TKD50197.1"/>
    </source>
</evidence>
<organism evidence="1 2">
    <name type="scientific">Sphingomonas baiyangensis</name>
    <dbReference type="NCBI Taxonomy" id="2572576"/>
    <lineage>
        <taxon>Bacteria</taxon>
        <taxon>Pseudomonadati</taxon>
        <taxon>Pseudomonadota</taxon>
        <taxon>Alphaproteobacteria</taxon>
        <taxon>Sphingomonadales</taxon>
        <taxon>Sphingomonadaceae</taxon>
        <taxon>Sphingomonas</taxon>
    </lineage>
</organism>
<dbReference type="OrthoDB" id="7596912at2"/>
<dbReference type="RefSeq" id="WP_136942140.1">
    <property type="nucleotide sequence ID" value="NZ_SWKR01000002.1"/>
</dbReference>
<accession>A0A4U1L0E4</accession>
<reference evidence="1 2" key="1">
    <citation type="submission" date="2019-04" db="EMBL/GenBank/DDBJ databases">
        <authorList>
            <person name="Yang Y."/>
            <person name="Wei D."/>
        </authorList>
    </citation>
    <scope>NUCLEOTIDE SEQUENCE [LARGE SCALE GENOMIC DNA]</scope>
    <source>
        <strain evidence="1 2">L-1-4w-11</strain>
    </source>
</reference>
<evidence type="ECO:0008006" key="3">
    <source>
        <dbReference type="Google" id="ProtNLM"/>
    </source>
</evidence>
<keyword evidence="2" id="KW-1185">Reference proteome</keyword>
<evidence type="ECO:0000313" key="2">
    <source>
        <dbReference type="Proteomes" id="UP000309138"/>
    </source>
</evidence>
<protein>
    <recommendedName>
        <fullName evidence="3">XRE family transcriptional regulator</fullName>
    </recommendedName>
</protein>